<gene>
    <name evidence="7" type="ORF">OIK42_05405</name>
</gene>
<dbReference type="Proteomes" id="UP001218788">
    <property type="component" value="Unassembled WGS sequence"/>
</dbReference>
<evidence type="ECO:0000256" key="3">
    <source>
        <dbReference type="ARBA" id="ARBA00023237"/>
    </source>
</evidence>
<protein>
    <submittedName>
        <fullName evidence="7">TonB-dependent receptor</fullName>
    </submittedName>
</protein>
<dbReference type="NCBIfam" id="TIGR01782">
    <property type="entry name" value="TonB-Xanth-Caul"/>
    <property type="match status" value="1"/>
</dbReference>
<dbReference type="PANTHER" id="PTHR40980">
    <property type="entry name" value="PLUG DOMAIN-CONTAINING PROTEIN"/>
    <property type="match status" value="1"/>
</dbReference>
<keyword evidence="2 4" id="KW-0472">Membrane</keyword>
<name>A0ABT5L1C6_9ALTE</name>
<feature type="domain" description="TonB-dependent receptor-like beta-barrel" evidence="5">
    <location>
        <begin position="614"/>
        <end position="973"/>
    </location>
</feature>
<dbReference type="RefSeq" id="WP_273638955.1">
    <property type="nucleotide sequence ID" value="NZ_JAQQXP010000001.1"/>
</dbReference>
<keyword evidence="4" id="KW-0798">TonB box</keyword>
<keyword evidence="8" id="KW-1185">Reference proteome</keyword>
<dbReference type="InterPro" id="IPR012910">
    <property type="entry name" value="Plug_dom"/>
</dbReference>
<proteinExistence type="inferred from homology"/>
<evidence type="ECO:0000256" key="4">
    <source>
        <dbReference type="RuleBase" id="RU003357"/>
    </source>
</evidence>
<evidence type="ECO:0000313" key="8">
    <source>
        <dbReference type="Proteomes" id="UP001218788"/>
    </source>
</evidence>
<dbReference type="Gene3D" id="2.40.170.20">
    <property type="entry name" value="TonB-dependent receptor, beta-barrel domain"/>
    <property type="match status" value="1"/>
</dbReference>
<dbReference type="InterPro" id="IPR037066">
    <property type="entry name" value="Plug_dom_sf"/>
</dbReference>
<evidence type="ECO:0000259" key="6">
    <source>
        <dbReference type="Pfam" id="PF07715"/>
    </source>
</evidence>
<sequence length="1006" mass="108880">MNLLSNNTRSFTRSTLALCIIASMHQGVAIAQEAEEGAVPSDAEIEVINVSGIRGSQEASIFNKRNASTVVDSIAATDIGKLPDVTISDSLQRISGVQIRRSAGEGASLNIRGLPQVVTQLNGEQYLGANSVVSTQPNFSDIPSPLFRGADVFKNATANLGNAGITGTVNLKTYRPFDFDEGSTFSGAAEVQRGDETRESDPNLSALYNWQNGDVGFMLSGNYANVNLANYYNGLNTGSPGDAGWTDRTSAADIGAPGRDGRVILGAQGFSAWNQATERERIGINSSTQVDLGEGFVFTADFFYTEQEEYNRKLGMSATNKWGPRGWFTPTEERPTGAMIDGGEMYAWQSAELYPSRLKSFTQNDVYNNRSTNLNLQLDYDNGGAFSGQFRAIIGRASQEHRHGYNEGDLTNGQTTLGRTTNLIPADKCGPDDEVVGDQGGCLQAINPLGYSEAPHLSYDTTGEHPVWSGFDRQLAGGLGAGATIADYMGNLASYNVGAFSSENNENAEGDVNAFSMKGKYLFDSGNITSLEAGIRYGQRGADYERYHLFSPVQTAGCMAQWKATDVLLGADAPSCSDGEMVNGEFMPYAALESIPLDQYNNVVQVTDYGPVSGIPGAWAVDPADYDDPEAFHNRVFGSSTRQIVPGSSFSADVAELSYFLQVNFEGLDGLLSGNAGVRVIETDLTVKQNIAGDNLPYSGTAIDTGDVLTKRDYTDVLPSLNLSYSVTDDVVVRFAYSENMTPLNLNQYGEGLTLNNALDSVAGSPTEGQFIVTGGSLAGNPELDPWRSTNYDLSVEWYTGAASMVSAAIFRVEIDSFTVSETVDMEMPDADGVVRRSVPINTLVQGEGGTLEGFEAGAKLAFSDFVDSGNLLASFGVDTNFTYSPSEGSGTDIYGEENMFNDNSERQFNMIGWYQGDRFEARIAYNYRSERLAGQGGWGALNLYQASTAYVDISASYDIDDNFTVYAQGSNITGEYEDYYLQWQDQYAFQNYYETRYIMGVRAKF</sequence>
<dbReference type="Gene3D" id="2.170.130.10">
    <property type="entry name" value="TonB-dependent receptor, plug domain"/>
    <property type="match status" value="1"/>
</dbReference>
<keyword evidence="3" id="KW-0998">Cell outer membrane</keyword>
<dbReference type="InterPro" id="IPR000531">
    <property type="entry name" value="Beta-barrel_TonB"/>
</dbReference>
<dbReference type="SUPFAM" id="SSF56935">
    <property type="entry name" value="Porins"/>
    <property type="match status" value="1"/>
</dbReference>
<dbReference type="EMBL" id="JAQQXP010000001">
    <property type="protein sequence ID" value="MDC8830196.1"/>
    <property type="molecule type" value="Genomic_DNA"/>
</dbReference>
<organism evidence="7 8">
    <name type="scientific">Alteromonas gilva</name>
    <dbReference type="NCBI Taxonomy" id="2987522"/>
    <lineage>
        <taxon>Bacteria</taxon>
        <taxon>Pseudomonadati</taxon>
        <taxon>Pseudomonadota</taxon>
        <taxon>Gammaproteobacteria</taxon>
        <taxon>Alteromonadales</taxon>
        <taxon>Alteromonadaceae</taxon>
        <taxon>Alteromonas/Salinimonas group</taxon>
        <taxon>Alteromonas</taxon>
    </lineage>
</organism>
<evidence type="ECO:0000256" key="2">
    <source>
        <dbReference type="ARBA" id="ARBA00023136"/>
    </source>
</evidence>
<accession>A0ABT5L1C6</accession>
<reference evidence="7 8" key="1">
    <citation type="submission" date="2022-10" db="EMBL/GenBank/DDBJ databases">
        <title>Alteromonas sp. chi3 Genome sequencing.</title>
        <authorList>
            <person name="Park S."/>
        </authorList>
    </citation>
    <scope>NUCLEOTIDE SEQUENCE [LARGE SCALE GENOMIC DNA]</scope>
    <source>
        <strain evidence="8">chi3</strain>
    </source>
</reference>
<evidence type="ECO:0000313" key="7">
    <source>
        <dbReference type="EMBL" id="MDC8830196.1"/>
    </source>
</evidence>
<dbReference type="PANTHER" id="PTHR40980:SF3">
    <property type="entry name" value="TONB-DEPENDENT RECEPTOR-LIKE BETA-BARREL DOMAIN-CONTAINING PROTEIN"/>
    <property type="match status" value="1"/>
</dbReference>
<dbReference type="InterPro" id="IPR036942">
    <property type="entry name" value="Beta-barrel_TonB_sf"/>
</dbReference>
<comment type="similarity">
    <text evidence="4">Belongs to the TonB-dependent receptor family.</text>
</comment>
<comment type="subcellular location">
    <subcellularLocation>
        <location evidence="1 4">Cell outer membrane</location>
    </subcellularLocation>
</comment>
<comment type="caution">
    <text evidence="7">The sequence shown here is derived from an EMBL/GenBank/DDBJ whole genome shotgun (WGS) entry which is preliminary data.</text>
</comment>
<keyword evidence="7" id="KW-0675">Receptor</keyword>
<evidence type="ECO:0000259" key="5">
    <source>
        <dbReference type="Pfam" id="PF00593"/>
    </source>
</evidence>
<dbReference type="InterPro" id="IPR010104">
    <property type="entry name" value="TonB_rcpt_bac"/>
</dbReference>
<feature type="domain" description="TonB-dependent receptor plug" evidence="6">
    <location>
        <begin position="64"/>
        <end position="168"/>
    </location>
</feature>
<dbReference type="Pfam" id="PF00593">
    <property type="entry name" value="TonB_dep_Rec_b-barrel"/>
    <property type="match status" value="1"/>
</dbReference>
<evidence type="ECO:0000256" key="1">
    <source>
        <dbReference type="ARBA" id="ARBA00004442"/>
    </source>
</evidence>
<dbReference type="Pfam" id="PF07715">
    <property type="entry name" value="Plug"/>
    <property type="match status" value="1"/>
</dbReference>